<evidence type="ECO:0000256" key="8">
    <source>
        <dbReference type="PROSITE-ProRule" id="PRU01360"/>
    </source>
</evidence>
<evidence type="ECO:0000256" key="10">
    <source>
        <dbReference type="SAM" id="SignalP"/>
    </source>
</evidence>
<dbReference type="Proteomes" id="UP000273643">
    <property type="component" value="Unassembled WGS sequence"/>
</dbReference>
<feature type="domain" description="TonB-dependent receptor-like beta-barrel" evidence="11">
    <location>
        <begin position="258"/>
        <end position="682"/>
    </location>
</feature>
<dbReference type="InterPro" id="IPR039426">
    <property type="entry name" value="TonB-dep_rcpt-like"/>
</dbReference>
<feature type="domain" description="TonB-dependent receptor plug" evidence="12">
    <location>
        <begin position="44"/>
        <end position="154"/>
    </location>
</feature>
<dbReference type="PANTHER" id="PTHR30442">
    <property type="entry name" value="IRON III DICITRATE TRANSPORT PROTEIN FECA"/>
    <property type="match status" value="1"/>
</dbReference>
<evidence type="ECO:0000256" key="2">
    <source>
        <dbReference type="ARBA" id="ARBA00022448"/>
    </source>
</evidence>
<dbReference type="Pfam" id="PF07715">
    <property type="entry name" value="Plug"/>
    <property type="match status" value="1"/>
</dbReference>
<evidence type="ECO:0000256" key="7">
    <source>
        <dbReference type="ARBA" id="ARBA00023237"/>
    </source>
</evidence>
<dbReference type="EMBL" id="RJUK01000002">
    <property type="protein sequence ID" value="ROQ18465.1"/>
    <property type="molecule type" value="Genomic_DNA"/>
</dbReference>
<evidence type="ECO:0000313" key="14">
    <source>
        <dbReference type="Proteomes" id="UP000273643"/>
    </source>
</evidence>
<dbReference type="PROSITE" id="PS52016">
    <property type="entry name" value="TONB_DEPENDENT_REC_3"/>
    <property type="match status" value="1"/>
</dbReference>
<evidence type="ECO:0000256" key="3">
    <source>
        <dbReference type="ARBA" id="ARBA00022452"/>
    </source>
</evidence>
<dbReference type="RefSeq" id="WP_211331135.1">
    <property type="nucleotide sequence ID" value="NZ_RJUK01000002.1"/>
</dbReference>
<dbReference type="PANTHER" id="PTHR30442:SF0">
    <property type="entry name" value="FE(3+) DICITRATE TRANSPORT PROTEIN FECA"/>
    <property type="match status" value="1"/>
</dbReference>
<dbReference type="Pfam" id="PF00593">
    <property type="entry name" value="TonB_dep_Rec_b-barrel"/>
    <property type="match status" value="1"/>
</dbReference>
<dbReference type="InterPro" id="IPR000531">
    <property type="entry name" value="Beta-barrel_TonB"/>
</dbReference>
<name>A0A3N1NQJ4_9GAMM</name>
<protein>
    <submittedName>
        <fullName evidence="13">Fe(3+) dicitrate transport protein</fullName>
    </submittedName>
</protein>
<dbReference type="Gene3D" id="2.170.130.10">
    <property type="entry name" value="TonB-dependent receptor, plug domain"/>
    <property type="match status" value="1"/>
</dbReference>
<feature type="signal peptide" evidence="10">
    <location>
        <begin position="1"/>
        <end position="21"/>
    </location>
</feature>
<keyword evidence="4 8" id="KW-0812">Transmembrane</keyword>
<dbReference type="SUPFAM" id="SSF56935">
    <property type="entry name" value="Porins"/>
    <property type="match status" value="1"/>
</dbReference>
<dbReference type="InterPro" id="IPR037066">
    <property type="entry name" value="Plug_dom_sf"/>
</dbReference>
<evidence type="ECO:0000259" key="12">
    <source>
        <dbReference type="Pfam" id="PF07715"/>
    </source>
</evidence>
<organism evidence="13 14">
    <name type="scientific">Marinimicrobium koreense</name>
    <dbReference type="NCBI Taxonomy" id="306545"/>
    <lineage>
        <taxon>Bacteria</taxon>
        <taxon>Pseudomonadati</taxon>
        <taxon>Pseudomonadota</taxon>
        <taxon>Gammaproteobacteria</taxon>
        <taxon>Cellvibrionales</taxon>
        <taxon>Cellvibrionaceae</taxon>
        <taxon>Marinimicrobium</taxon>
    </lineage>
</organism>
<dbReference type="GO" id="GO:0009279">
    <property type="term" value="C:cell outer membrane"/>
    <property type="evidence" value="ECO:0007669"/>
    <property type="project" value="UniProtKB-SubCell"/>
</dbReference>
<keyword evidence="14" id="KW-1185">Reference proteome</keyword>
<keyword evidence="10" id="KW-0732">Signal</keyword>
<evidence type="ECO:0000256" key="1">
    <source>
        <dbReference type="ARBA" id="ARBA00004571"/>
    </source>
</evidence>
<keyword evidence="7 8" id="KW-0998">Cell outer membrane</keyword>
<dbReference type="InterPro" id="IPR036942">
    <property type="entry name" value="Beta-barrel_TonB_sf"/>
</dbReference>
<reference evidence="13 14" key="1">
    <citation type="submission" date="2018-11" db="EMBL/GenBank/DDBJ databases">
        <title>Genomic Encyclopedia of Type Strains, Phase IV (KMG-IV): sequencing the most valuable type-strain genomes for metagenomic binning, comparative biology and taxonomic classification.</title>
        <authorList>
            <person name="Goeker M."/>
        </authorList>
    </citation>
    <scope>NUCLEOTIDE SEQUENCE [LARGE SCALE GENOMIC DNA]</scope>
    <source>
        <strain evidence="13 14">DSM 16974</strain>
    </source>
</reference>
<keyword evidence="6 8" id="KW-0472">Membrane</keyword>
<evidence type="ECO:0000256" key="6">
    <source>
        <dbReference type="ARBA" id="ARBA00023136"/>
    </source>
</evidence>
<evidence type="ECO:0000256" key="9">
    <source>
        <dbReference type="RuleBase" id="RU003357"/>
    </source>
</evidence>
<keyword evidence="5 9" id="KW-0798">TonB box</keyword>
<sequence length="712" mass="78516">MLKRSTALSLAIASISAPTFAQDLALNTLPQLETIRIIGTQVEAREVSGSSAVVEPQQMQIEVVTDINQVLKTVPGVYVQEEEGYGLRPNIGIRAASSERSSKVTLMEDGILMAPAPYSNPAAYYFPTTARMSAVEVLKGAPLLRHGPQTTGGVINLVSTPIPETSGGKVQTTLGENNQQDTHLHYGETNGNFGWLLETVQRSNEGFKHIDRSNRDSGFDIADYVAKARWTGDRHALGIKAQYSEEVSNETYLGLTDEDFAADPNRRYGLSSIDQMNNSHKGFSANYQFKVSDTVSLNVIGYHNEFARDWFKLGTSLVDQANNGDAAALAVLRGEQDAEDLGYKHNNRVYESQGVEVNSRIALNDHQIEVGLRRHEDEMDRFQPVEIYDQINGSLVFDRIIEPTGGDNRLEGAEALSFWVTDAWSLTDALKLDLALRYEDVDSYRNQYSTPERSDEPSYRSNSSEEWLPGVSLTYDLSDQWQLLAGVHKGFSPLGGGATEQQEPETSTNFEAGVRFGQDQLFAEVIGFYSDFSNQTENCSMATPCSNGAESGTFTTGEAVVAGLEFQLSNTYEWGRFSVPVHLTYTHTQAEVSADNAVSGARDGDELASIPENLLSLRVELDNNNGWRNYAVAKFMDETCVSLGCNRSGDEQDRTESLFAVDLVSRYDLNSDTAVYLKVENLFDEQVIIARSPLGPRPNKPQTASVGIEYTF</sequence>
<evidence type="ECO:0000256" key="5">
    <source>
        <dbReference type="ARBA" id="ARBA00023077"/>
    </source>
</evidence>
<evidence type="ECO:0000259" key="11">
    <source>
        <dbReference type="Pfam" id="PF00593"/>
    </source>
</evidence>
<dbReference type="InterPro" id="IPR012910">
    <property type="entry name" value="Plug_dom"/>
</dbReference>
<comment type="subcellular location">
    <subcellularLocation>
        <location evidence="1 8">Cell outer membrane</location>
        <topology evidence="1 8">Multi-pass membrane protein</topology>
    </subcellularLocation>
</comment>
<dbReference type="GO" id="GO:0033214">
    <property type="term" value="P:siderophore-iron import into cell"/>
    <property type="evidence" value="ECO:0007669"/>
    <property type="project" value="TreeGrafter"/>
</dbReference>
<comment type="caution">
    <text evidence="13">The sequence shown here is derived from an EMBL/GenBank/DDBJ whole genome shotgun (WGS) entry which is preliminary data.</text>
</comment>
<dbReference type="Gene3D" id="2.40.170.20">
    <property type="entry name" value="TonB-dependent receptor, beta-barrel domain"/>
    <property type="match status" value="1"/>
</dbReference>
<feature type="chain" id="PRO_5018033009" evidence="10">
    <location>
        <begin position="22"/>
        <end position="712"/>
    </location>
</feature>
<evidence type="ECO:0000256" key="4">
    <source>
        <dbReference type="ARBA" id="ARBA00022692"/>
    </source>
</evidence>
<keyword evidence="3 8" id="KW-1134">Transmembrane beta strand</keyword>
<comment type="similarity">
    <text evidence="8 9">Belongs to the TonB-dependent receptor family.</text>
</comment>
<accession>A0A3N1NQJ4</accession>
<dbReference type="AlphaFoldDB" id="A0A3N1NQJ4"/>
<keyword evidence="2 8" id="KW-0813">Transport</keyword>
<evidence type="ECO:0000313" key="13">
    <source>
        <dbReference type="EMBL" id="ROQ18465.1"/>
    </source>
</evidence>
<gene>
    <name evidence="13" type="ORF">EDC38_2692</name>
</gene>
<proteinExistence type="inferred from homology"/>